<keyword evidence="4 8" id="KW-1133">Transmembrane helix</keyword>
<keyword evidence="5 8" id="KW-0472">Membrane</keyword>
<proteinExistence type="inferred from homology"/>
<evidence type="ECO:0000256" key="6">
    <source>
        <dbReference type="ARBA" id="ARBA00023186"/>
    </source>
</evidence>
<evidence type="ECO:0000256" key="5">
    <source>
        <dbReference type="ARBA" id="ARBA00023136"/>
    </source>
</evidence>
<dbReference type="STRING" id="1542390.KX01_1262"/>
<dbReference type="PANTHER" id="PTHR47529:SF1">
    <property type="entry name" value="PERIPLASMIC CHAPERONE PPID"/>
    <property type="match status" value="1"/>
</dbReference>
<organism evidence="10 11">
    <name type="scientific">Francisella frigiditurris</name>
    <dbReference type="NCBI Taxonomy" id="1542390"/>
    <lineage>
        <taxon>Bacteria</taxon>
        <taxon>Pseudomonadati</taxon>
        <taxon>Pseudomonadota</taxon>
        <taxon>Gammaproteobacteria</taxon>
        <taxon>Thiotrichales</taxon>
        <taxon>Francisellaceae</taxon>
        <taxon>Francisella</taxon>
    </lineage>
</organism>
<evidence type="ECO:0000256" key="7">
    <source>
        <dbReference type="ARBA" id="ARBA00038408"/>
    </source>
</evidence>
<dbReference type="AlphaFoldDB" id="A0A1J0KVV4"/>
<feature type="transmembrane region" description="Helical" evidence="8">
    <location>
        <begin position="12"/>
        <end position="34"/>
    </location>
</feature>
<dbReference type="GO" id="GO:0005886">
    <property type="term" value="C:plasma membrane"/>
    <property type="evidence" value="ECO:0007669"/>
    <property type="project" value="UniProtKB-SubCell"/>
</dbReference>
<sequence length="478" mass="54710">MLQSFNDKFKGPFTWIVVISISIIFVLTGMSFLFSGFGNKNSTIAEVGDNKITLTEYQKYLQPDTPKEQKEIILNSIINQYLILSATQNQNIQIPRITLQSYIFTNPIFKGDNGQFSNEKLQTIAKYFGGISNLEQMIIQNIQATIIPKNIDETSFVTDYEKGELTKIYSQVKTVKYIKVDSKDLAKDIKVSYSELQNYFEENKANYITPKRADIDYYLISKDNFIKTEPSEKEIKAYYDSNPTLFSSYDKNTKNSIKKILQNREALNKYNSIIENVDAKKFNDLDSQFGAPKSSAVIDSSESSLEGVPGSEFFINGPSKYGAFPLSDSQSIIYYIKNITPAKQQDFKEVKDNIEKMYKKESSQKLAKEKATSILNNLENSTDAKYDFKITTTESKSDNISSEFKQSILDNDNSSYHIFESKDGSCFIYKVTKTAVNNSKKIVPINVINTYNEAEQNYYLDILRNDIPIKINYKYLNE</sequence>
<protein>
    <submittedName>
        <fullName evidence="10">PPIC-type PPIASE domain protein</fullName>
    </submittedName>
</protein>
<dbReference type="RefSeq" id="WP_071664166.1">
    <property type="nucleotide sequence ID" value="NZ_CP009654.1"/>
</dbReference>
<evidence type="ECO:0000256" key="3">
    <source>
        <dbReference type="ARBA" id="ARBA00022692"/>
    </source>
</evidence>
<dbReference type="GO" id="GO:0003755">
    <property type="term" value="F:peptidyl-prolyl cis-trans isomerase activity"/>
    <property type="evidence" value="ECO:0007669"/>
    <property type="project" value="InterPro"/>
</dbReference>
<dbReference type="OrthoDB" id="9812372at2"/>
<gene>
    <name evidence="10" type="ORF">KX01_1262</name>
</gene>
<dbReference type="Pfam" id="PF13145">
    <property type="entry name" value="Rotamase_2"/>
    <property type="match status" value="1"/>
</dbReference>
<comment type="subcellular location">
    <subcellularLocation>
        <location evidence="1">Cell membrane</location>
        <topology evidence="1">Single-pass type II membrane protein</topology>
    </subcellularLocation>
</comment>
<evidence type="ECO:0000313" key="11">
    <source>
        <dbReference type="Proteomes" id="UP000182521"/>
    </source>
</evidence>
<evidence type="ECO:0000313" key="10">
    <source>
        <dbReference type="EMBL" id="APC97925.1"/>
    </source>
</evidence>
<dbReference type="PANTHER" id="PTHR47529">
    <property type="entry name" value="PEPTIDYL-PROLYL CIS-TRANS ISOMERASE D"/>
    <property type="match status" value="1"/>
</dbReference>
<dbReference type="KEGG" id="frc:KX01_1262"/>
<evidence type="ECO:0000256" key="1">
    <source>
        <dbReference type="ARBA" id="ARBA00004401"/>
    </source>
</evidence>
<dbReference type="InterPro" id="IPR000297">
    <property type="entry name" value="PPIase_PpiC"/>
</dbReference>
<name>A0A1J0KVV4_9GAMM</name>
<evidence type="ECO:0000259" key="9">
    <source>
        <dbReference type="Pfam" id="PF13145"/>
    </source>
</evidence>
<evidence type="ECO:0000256" key="4">
    <source>
        <dbReference type="ARBA" id="ARBA00022989"/>
    </source>
</evidence>
<evidence type="ECO:0000256" key="8">
    <source>
        <dbReference type="SAM" id="Phobius"/>
    </source>
</evidence>
<reference evidence="11" key="1">
    <citation type="submission" date="2014-10" db="EMBL/GenBank/DDBJ databases">
        <authorList>
            <person name="Kuske C.R."/>
            <person name="Challacombe J.F."/>
            <person name="Daligault H.E."/>
            <person name="Davenport K.W."/>
            <person name="Johnson S.L."/>
            <person name="Siddaramappa S."/>
            <person name="Petersen J.M."/>
        </authorList>
    </citation>
    <scope>NUCLEOTIDE SEQUENCE [LARGE SCALE GENOMIC DNA]</scope>
    <source>
        <strain evidence="11">CA97-1460</strain>
    </source>
</reference>
<dbReference type="Proteomes" id="UP000182521">
    <property type="component" value="Chromosome"/>
</dbReference>
<accession>A0A1J0KVV4</accession>
<comment type="similarity">
    <text evidence="7">Belongs to the PpiD chaperone family.</text>
</comment>
<keyword evidence="3 8" id="KW-0812">Transmembrane</keyword>
<feature type="domain" description="PpiC" evidence="9">
    <location>
        <begin position="230"/>
        <end position="352"/>
    </location>
</feature>
<dbReference type="InterPro" id="IPR052029">
    <property type="entry name" value="PpiD_chaperone"/>
</dbReference>
<dbReference type="Pfam" id="PF13624">
    <property type="entry name" value="SurA_N_3"/>
    <property type="match status" value="1"/>
</dbReference>
<dbReference type="SUPFAM" id="SSF109998">
    <property type="entry name" value="Triger factor/SurA peptide-binding domain-like"/>
    <property type="match status" value="1"/>
</dbReference>
<evidence type="ECO:0000256" key="2">
    <source>
        <dbReference type="ARBA" id="ARBA00022475"/>
    </source>
</evidence>
<keyword evidence="11" id="KW-1185">Reference proteome</keyword>
<keyword evidence="6" id="KW-0143">Chaperone</keyword>
<dbReference type="EMBL" id="CP009654">
    <property type="protein sequence ID" value="APC97925.1"/>
    <property type="molecule type" value="Genomic_DNA"/>
</dbReference>
<keyword evidence="2" id="KW-1003">Cell membrane</keyword>
<dbReference type="InterPro" id="IPR027304">
    <property type="entry name" value="Trigger_fact/SurA_dom_sf"/>
</dbReference>